<gene>
    <name evidence="2" type="primary">ORF121</name>
    <name evidence="3" type="ORF">AsGV134</name>
    <name evidence="4" type="ORF">AsGV137</name>
    <name evidence="2" type="ORF">AsGVgp121</name>
</gene>
<evidence type="ECO:0000313" key="3">
    <source>
        <dbReference type="EMBL" id="AHN92173.1"/>
    </source>
</evidence>
<keyword evidence="1" id="KW-0812">Transmembrane</keyword>
<evidence type="ECO:0000256" key="1">
    <source>
        <dbReference type="SAM" id="Phobius"/>
    </source>
</evidence>
<keyword evidence="6" id="KW-1185">Reference proteome</keyword>
<feature type="transmembrane region" description="Helical" evidence="1">
    <location>
        <begin position="12"/>
        <end position="30"/>
    </location>
</feature>
<accession>Q6QXI1</accession>
<dbReference type="EMBL" id="KR584663">
    <property type="protein sequence ID" value="AKN63412.1"/>
    <property type="molecule type" value="Genomic_DNA"/>
</dbReference>
<evidence type="ECO:0000313" key="4">
    <source>
        <dbReference type="EMBL" id="AKN63412.1"/>
    </source>
</evidence>
<dbReference type="EMBL" id="KC994902">
    <property type="protein sequence ID" value="AHN92173.1"/>
    <property type="molecule type" value="Genomic_DNA"/>
</dbReference>
<name>Q6QXI1_GVAS</name>
<sequence>MSFSLTVKTNIMMLVFLYNTATVFCAPLINNADYNITALIISGLNCFLQFVEVMFLICLAIGKIRNR</sequence>
<feature type="transmembrane region" description="Helical" evidence="1">
    <location>
        <begin position="36"/>
        <end position="61"/>
    </location>
</feature>
<keyword evidence="1" id="KW-0472">Membrane</keyword>
<reference evidence="3" key="2">
    <citation type="journal article" date="2014" name="Arch. Virol.">
        <title>Complete genome sequence of Agrotis segetum granulovirus Shanghai strain.</title>
        <authorList>
            <person name="Zhang X."/>
            <person name="Liang Z."/>
            <person name="Yin X."/>
            <person name="Wang J."/>
            <person name="Shao X."/>
        </authorList>
    </citation>
    <scope>NUCLEOTIDE SEQUENCE</scope>
    <source>
        <strain evidence="3">L1</strain>
    </source>
</reference>
<dbReference type="EMBL" id="AY522332">
    <property type="protein sequence ID" value="AAS82617.1"/>
    <property type="molecule type" value="Genomic_DNA"/>
</dbReference>
<evidence type="ECO:0000313" key="2">
    <source>
        <dbReference type="EMBL" id="AAS82617.1"/>
    </source>
</evidence>
<organism evidence="2 5">
    <name type="scientific">Agrotis segetum granulosis virus</name>
    <name type="common">AsGV</name>
    <name type="synonym">Agrotis segetum granulovirus</name>
    <dbReference type="NCBI Taxonomy" id="10464"/>
    <lineage>
        <taxon>Viruses</taxon>
        <taxon>Viruses incertae sedis</taxon>
        <taxon>Naldaviricetes</taxon>
        <taxon>Lefavirales</taxon>
        <taxon>Baculoviridae</taxon>
        <taxon>Betabaculovirus</taxon>
        <taxon>Betabaculovirus agsegetum</taxon>
    </lineage>
</organism>
<reference evidence="2 5" key="1">
    <citation type="submission" date="2004-09" db="EMBL/GenBank/DDBJ databases">
        <authorList>
            <person name="Ai X.L."/>
            <person name="Wang Z.F."/>
            <person name="Wang B."/>
            <person name="Zhang W."/>
            <person name="Li F."/>
            <person name="Fu J.H."/>
            <person name="Cui C.S."/>
            <person name="Shi Y.H."/>
            <person name="He M."/>
        </authorList>
    </citation>
    <scope>NUCLEOTIDE SEQUENCE [LARGE SCALE GENOMIC DNA]</scope>
</reference>
<evidence type="ECO:0000313" key="6">
    <source>
        <dbReference type="Proteomes" id="UP000232958"/>
    </source>
</evidence>
<dbReference type="OrthoDB" id="40943at10239"/>
<evidence type="ECO:0000313" key="5">
    <source>
        <dbReference type="Proteomes" id="UP000202635"/>
    </source>
</evidence>
<dbReference type="Proteomes" id="UP000202635">
    <property type="component" value="Genome"/>
</dbReference>
<reference evidence="4 6" key="3">
    <citation type="submission" date="2015-05" db="EMBL/GenBank/DDBJ databases">
        <title>Complete Sequence of an Agrotis segetum granulovirus isolate from Europe.</title>
        <authorList>
            <person name="Gueli Alletti G."/>
            <person name="Wennmann J.T."/>
            <person name="Jehle J.A."/>
        </authorList>
    </citation>
    <scope>NUCLEOTIDE SEQUENCE [LARGE SCALE GENOMIC DNA]</scope>
    <source>
        <strain evidence="4 6">DA</strain>
    </source>
</reference>
<organismHost>
    <name type="scientific">Agrotis segetum</name>
    <name type="common">Turnip moth</name>
    <dbReference type="NCBI Taxonomy" id="47767"/>
</organismHost>
<protein>
    <submittedName>
        <fullName evidence="2">ORF121</fullName>
    </submittedName>
</protein>
<proteinExistence type="predicted"/>
<dbReference type="Proteomes" id="UP000232958">
    <property type="component" value="Segment"/>
</dbReference>
<keyword evidence="1" id="KW-1133">Transmembrane helix</keyword>